<organism evidence="2 3">
    <name type="scientific">Gossypium australe</name>
    <dbReference type="NCBI Taxonomy" id="47621"/>
    <lineage>
        <taxon>Eukaryota</taxon>
        <taxon>Viridiplantae</taxon>
        <taxon>Streptophyta</taxon>
        <taxon>Embryophyta</taxon>
        <taxon>Tracheophyta</taxon>
        <taxon>Spermatophyta</taxon>
        <taxon>Magnoliopsida</taxon>
        <taxon>eudicotyledons</taxon>
        <taxon>Gunneridae</taxon>
        <taxon>Pentapetalae</taxon>
        <taxon>rosids</taxon>
        <taxon>malvids</taxon>
        <taxon>Malvales</taxon>
        <taxon>Malvaceae</taxon>
        <taxon>Malvoideae</taxon>
        <taxon>Gossypium</taxon>
    </lineage>
</organism>
<comment type="caution">
    <text evidence="2">The sequence shown here is derived from an EMBL/GenBank/DDBJ whole genome shotgun (WGS) entry which is preliminary data.</text>
</comment>
<keyword evidence="3" id="KW-1185">Reference proteome</keyword>
<protein>
    <submittedName>
        <fullName evidence="2">Reverse transcriptase</fullName>
    </submittedName>
</protein>
<evidence type="ECO:0000313" key="3">
    <source>
        <dbReference type="Proteomes" id="UP000325315"/>
    </source>
</evidence>
<dbReference type="PANTHER" id="PTHR33116">
    <property type="entry name" value="REVERSE TRANSCRIPTASE ZINC-BINDING DOMAIN-CONTAINING PROTEIN-RELATED-RELATED"/>
    <property type="match status" value="1"/>
</dbReference>
<keyword evidence="2" id="KW-0695">RNA-directed DNA polymerase</keyword>
<keyword evidence="2" id="KW-0808">Transferase</keyword>
<evidence type="ECO:0000313" key="2">
    <source>
        <dbReference type="EMBL" id="KAA3477635.1"/>
    </source>
</evidence>
<dbReference type="AlphaFoldDB" id="A0A5B6W8U7"/>
<dbReference type="OrthoDB" id="1935503at2759"/>
<sequence>MWLMNGDKNTSYFHSCTLARLKKNRIKGLIIGNDWCFEDEELKNHVVDFFKDLYTLDYSVSGVFLYHGKFPFVPSNELDRLLIAVSNNEVLEGQLLDPILNRTLLVLLPKTKGPERISQFRSISLCIVLYKIITKMLVNRLRPLMVKLICQNQASFILGVAQEVVHSMKGSKGNNYGMMLKIDLEKTYDKIRWDFLKDSLLEARFPLLLEGSEYISHLFFANDLFLFREASRIQARVVNMNRSKSQVFFSPVMPRILNGVICVGVMVTYVEDLVDYLGMPLFYTRVTIGTFTFVVDKVRKKLSGWEAKKLSLVGHLTLVRAILLVIRNYFMNTICIPISVCREIEQIAQNFSWGL</sequence>
<reference evidence="3" key="1">
    <citation type="journal article" date="2019" name="Plant Biotechnol. J.">
        <title>Genome sequencing of the Australian wild diploid species Gossypium australe highlights disease resistance and delayed gland morphogenesis.</title>
        <authorList>
            <person name="Cai Y."/>
            <person name="Cai X."/>
            <person name="Wang Q."/>
            <person name="Wang P."/>
            <person name="Zhang Y."/>
            <person name="Cai C."/>
            <person name="Xu Y."/>
            <person name="Wang K."/>
            <person name="Zhou Z."/>
            <person name="Wang C."/>
            <person name="Geng S."/>
            <person name="Li B."/>
            <person name="Dong Q."/>
            <person name="Hou Y."/>
            <person name="Wang H."/>
            <person name="Ai P."/>
            <person name="Liu Z."/>
            <person name="Yi F."/>
            <person name="Sun M."/>
            <person name="An G."/>
            <person name="Cheng J."/>
            <person name="Zhang Y."/>
            <person name="Shi Q."/>
            <person name="Xie Y."/>
            <person name="Shi X."/>
            <person name="Chang Y."/>
            <person name="Huang F."/>
            <person name="Chen Y."/>
            <person name="Hong S."/>
            <person name="Mi L."/>
            <person name="Sun Q."/>
            <person name="Zhang L."/>
            <person name="Zhou B."/>
            <person name="Peng R."/>
            <person name="Zhang X."/>
            <person name="Liu F."/>
        </authorList>
    </citation>
    <scope>NUCLEOTIDE SEQUENCE [LARGE SCALE GENOMIC DNA]</scope>
    <source>
        <strain evidence="3">cv. PA1801</strain>
    </source>
</reference>
<name>A0A5B6W8U7_9ROSI</name>
<dbReference type="PANTHER" id="PTHR33116:SF78">
    <property type="entry name" value="OS12G0587133 PROTEIN"/>
    <property type="match status" value="1"/>
</dbReference>
<feature type="domain" description="Reverse transcriptase" evidence="1">
    <location>
        <begin position="112"/>
        <end position="217"/>
    </location>
</feature>
<gene>
    <name evidence="2" type="ORF">EPI10_011513</name>
</gene>
<keyword evidence="2" id="KW-0548">Nucleotidyltransferase</keyword>
<dbReference type="Pfam" id="PF00078">
    <property type="entry name" value="RVT_1"/>
    <property type="match status" value="1"/>
</dbReference>
<dbReference type="Proteomes" id="UP000325315">
    <property type="component" value="Unassembled WGS sequence"/>
</dbReference>
<evidence type="ECO:0000259" key="1">
    <source>
        <dbReference type="Pfam" id="PF00078"/>
    </source>
</evidence>
<dbReference type="EMBL" id="SMMG02000004">
    <property type="protein sequence ID" value="KAA3477635.1"/>
    <property type="molecule type" value="Genomic_DNA"/>
</dbReference>
<proteinExistence type="predicted"/>
<dbReference type="GO" id="GO:0003964">
    <property type="term" value="F:RNA-directed DNA polymerase activity"/>
    <property type="evidence" value="ECO:0007669"/>
    <property type="project" value="UniProtKB-KW"/>
</dbReference>
<accession>A0A5B6W8U7</accession>
<dbReference type="InterPro" id="IPR000477">
    <property type="entry name" value="RT_dom"/>
</dbReference>